<protein>
    <recommendedName>
        <fullName evidence="6">Flavin-containing monooxygenase</fullName>
        <ecNumber evidence="6">1.-.-.-</ecNumber>
    </recommendedName>
</protein>
<dbReference type="AlphaFoldDB" id="A0A835WY08"/>
<dbReference type="Pfam" id="PF00743">
    <property type="entry name" value="FMO-like"/>
    <property type="match status" value="1"/>
</dbReference>
<dbReference type="Pfam" id="PF13450">
    <property type="entry name" value="NAD_binding_8"/>
    <property type="match status" value="1"/>
</dbReference>
<dbReference type="EC" id="1.-.-.-" evidence="6"/>
<feature type="region of interest" description="Disordered" evidence="7">
    <location>
        <begin position="824"/>
        <end position="845"/>
    </location>
</feature>
<keyword evidence="4 6" id="KW-0560">Oxidoreductase</keyword>
<feature type="region of interest" description="Disordered" evidence="7">
    <location>
        <begin position="876"/>
        <end position="925"/>
    </location>
</feature>
<feature type="chain" id="PRO_5032832943" description="Flavin-containing monooxygenase" evidence="8">
    <location>
        <begin position="19"/>
        <end position="1126"/>
    </location>
</feature>
<keyword evidence="10" id="KW-1185">Reference proteome</keyword>
<feature type="compositionally biased region" description="Gly residues" evidence="7">
    <location>
        <begin position="986"/>
        <end position="995"/>
    </location>
</feature>
<dbReference type="SUPFAM" id="SSF51905">
    <property type="entry name" value="FAD/NAD(P)-binding domain"/>
    <property type="match status" value="2"/>
</dbReference>
<keyword evidence="6" id="KW-0503">Monooxygenase</keyword>
<dbReference type="PANTHER" id="PTHR43539:SF78">
    <property type="entry name" value="FLAVIN-CONTAINING MONOOXYGENASE"/>
    <property type="match status" value="1"/>
</dbReference>
<evidence type="ECO:0000256" key="5">
    <source>
        <dbReference type="ARBA" id="ARBA00047707"/>
    </source>
</evidence>
<proteinExistence type="inferred from homology"/>
<comment type="catalytic activity">
    <reaction evidence="5">
        <text>indole-3-pyruvate + NADPH + O2 + H(+) = (indol-3-yl)acetate + CO2 + NADP(+) + H2O</text>
        <dbReference type="Rhea" id="RHEA:34331"/>
        <dbReference type="ChEBI" id="CHEBI:15377"/>
        <dbReference type="ChEBI" id="CHEBI:15378"/>
        <dbReference type="ChEBI" id="CHEBI:15379"/>
        <dbReference type="ChEBI" id="CHEBI:16526"/>
        <dbReference type="ChEBI" id="CHEBI:17640"/>
        <dbReference type="ChEBI" id="CHEBI:30854"/>
        <dbReference type="ChEBI" id="CHEBI:57783"/>
        <dbReference type="ChEBI" id="CHEBI:58349"/>
        <dbReference type="EC" id="1.14.13.168"/>
    </reaction>
</comment>
<keyword evidence="2 6" id="KW-0285">Flavoprotein</keyword>
<dbReference type="InterPro" id="IPR020946">
    <property type="entry name" value="Flavin_mOase-like"/>
</dbReference>
<dbReference type="Proteomes" id="UP000613740">
    <property type="component" value="Unassembled WGS sequence"/>
</dbReference>
<feature type="signal peptide" evidence="8">
    <location>
        <begin position="1"/>
        <end position="18"/>
    </location>
</feature>
<dbReference type="GO" id="GO:0050660">
    <property type="term" value="F:flavin adenine dinucleotide binding"/>
    <property type="evidence" value="ECO:0007669"/>
    <property type="project" value="InterPro"/>
</dbReference>
<comment type="caution">
    <text evidence="9">The sequence shown here is derived from an EMBL/GenBank/DDBJ whole genome shotgun (WGS) entry which is preliminary data.</text>
</comment>
<keyword evidence="8" id="KW-0732">Signal</keyword>
<organism evidence="9 10">
    <name type="scientific">Chlamydomonas schloesseri</name>
    <dbReference type="NCBI Taxonomy" id="2026947"/>
    <lineage>
        <taxon>Eukaryota</taxon>
        <taxon>Viridiplantae</taxon>
        <taxon>Chlorophyta</taxon>
        <taxon>core chlorophytes</taxon>
        <taxon>Chlorophyceae</taxon>
        <taxon>CS clade</taxon>
        <taxon>Chlamydomonadales</taxon>
        <taxon>Chlamydomonadaceae</taxon>
        <taxon>Chlamydomonas</taxon>
    </lineage>
</organism>
<feature type="compositionally biased region" description="Low complexity" evidence="7">
    <location>
        <begin position="550"/>
        <end position="567"/>
    </location>
</feature>
<feature type="region of interest" description="Disordered" evidence="7">
    <location>
        <begin position="968"/>
        <end position="999"/>
    </location>
</feature>
<dbReference type="Gene3D" id="3.50.50.60">
    <property type="entry name" value="FAD/NAD(P)-binding domain"/>
    <property type="match status" value="3"/>
</dbReference>
<evidence type="ECO:0000256" key="3">
    <source>
        <dbReference type="ARBA" id="ARBA00022827"/>
    </source>
</evidence>
<feature type="region of interest" description="Disordered" evidence="7">
    <location>
        <begin position="532"/>
        <end position="578"/>
    </location>
</feature>
<dbReference type="GO" id="GO:0103075">
    <property type="term" value="F:indole-3-pyruvate monooxygenase activity"/>
    <property type="evidence" value="ECO:0007669"/>
    <property type="project" value="UniProtKB-EC"/>
</dbReference>
<dbReference type="InterPro" id="IPR036188">
    <property type="entry name" value="FAD/NAD-bd_sf"/>
</dbReference>
<evidence type="ECO:0000256" key="4">
    <source>
        <dbReference type="ARBA" id="ARBA00023002"/>
    </source>
</evidence>
<comment type="similarity">
    <text evidence="1 6">Belongs to the FMO family.</text>
</comment>
<evidence type="ECO:0000256" key="1">
    <source>
        <dbReference type="ARBA" id="ARBA00009183"/>
    </source>
</evidence>
<evidence type="ECO:0000256" key="8">
    <source>
        <dbReference type="SAM" id="SignalP"/>
    </source>
</evidence>
<evidence type="ECO:0000256" key="6">
    <source>
        <dbReference type="RuleBase" id="RU361177"/>
    </source>
</evidence>
<evidence type="ECO:0000313" key="9">
    <source>
        <dbReference type="EMBL" id="KAG2454395.1"/>
    </source>
</evidence>
<reference evidence="9" key="1">
    <citation type="journal article" date="2020" name="bioRxiv">
        <title>Comparative genomics of Chlamydomonas.</title>
        <authorList>
            <person name="Craig R.J."/>
            <person name="Hasan A.R."/>
            <person name="Ness R.W."/>
            <person name="Keightley P.D."/>
        </authorList>
    </citation>
    <scope>NUCLEOTIDE SEQUENCE</scope>
    <source>
        <strain evidence="9">CCAP 11/173</strain>
    </source>
</reference>
<gene>
    <name evidence="9" type="ORF">HYH02_001418</name>
</gene>
<name>A0A835WY08_9CHLO</name>
<dbReference type="GO" id="GO:0004499">
    <property type="term" value="F:N,N-dimethylaniline monooxygenase activity"/>
    <property type="evidence" value="ECO:0007669"/>
    <property type="project" value="InterPro"/>
</dbReference>
<feature type="compositionally biased region" description="Low complexity" evidence="7">
    <location>
        <begin position="916"/>
        <end position="925"/>
    </location>
</feature>
<sequence>MGRKLALVIGAGVAGCQAARALLRAGYDVLVLEQGLGVGGVWRRNYHGFALQVPWDFFTFPEFPYEAVPGDLAARAKAQTYPSGEVVKEYIEAYCKHFKLDRHIVFGVKVVHIAALPQFGAPSAGAPSAAAAAAGGGGLVAGASVHGGGAPANTVPNPAGGPGTGPRWAVRFRQAVRPGQNPELGELKTMECDAVVMATGMYFSPYVPFVPGLATFKGTVLHARDFRTVDQLQGKRVLVLGAGKSAHDCSVLAASEGAKAASVTTLFRQAHWPLPRELFGMPFHKIVYTRFTAAMLPAYYTADGKLGKRLKHGLLAPLKRLFWGALEAHVSGRMALKGQLRPERGFVQDLFFGGQIQDGSWNEAVNAGRINAIQGSLAEVLPGGVRLADGTVLDCDVLIFATGYTKDYSLFDAGTASRLAATPGASTAEGMHLYRSIMSPRVPGLFFIGSEASTFNNVLTSGLQSLWLLHLLADRIRLPSPTTINKDILDQAKWRARVMPAQRHSSSIIMLYQQRYHDQLLMDMGFPTRRKALAAKSRSKTPAPNKPKPGAASGAARSTGSDSTSTRSPRHGGSELFSPYSSHDYEELFDDRALDGLSAAVVRIHGGAATAVGTRSAAEIMSTAVTLMAATAAIGTRRDLAVLPGADGAGAAARGGSLALPVAPNDSAAAAARGTDAAAVAAGGTAAGPSRLAGASAAAAGAAGQPGGGAHVCVGNGLGGGSSMSAFVGSFDSPTPTVADIIPQGRAAQPPSALLSAAAVVAAARNARAAAAGLTIPIMGPGSRPMGGAFFAAGGAMAMPPQALACGAGGSSSAAAAGSPAAMAAAGPSQGHLTPLREDSGLPPSSNVVAATAIAAAGAAEASPAATTSPLQEVPSDALAGAAGPGGHTRETERSSGNNMLFATTQSLGGAGGGPAAASGSPSPFTTAATAALAAAATGGGTGAAGAGAGAGAGAAAAALPTLASTSTATGGHGRGGSSLAAMSSHGGGGGGGSTSGRMPLSRRVKLQVLHLMHRSVGGSLVPAAGGEEGILELRLPSGTTTNNPLTSTNTNTAAATNVNITGAGTPADGHAAGTGTGAGAGGTGAPLNATSVATTAHVSSSLCFEAMRNAAPNVYGELVGTLEVH</sequence>
<dbReference type="InterPro" id="IPR050982">
    <property type="entry name" value="Auxin_biosynth/cation_transpt"/>
</dbReference>
<evidence type="ECO:0000313" key="10">
    <source>
        <dbReference type="Proteomes" id="UP000613740"/>
    </source>
</evidence>
<dbReference type="PROSITE" id="PS51257">
    <property type="entry name" value="PROKAR_LIPOPROTEIN"/>
    <property type="match status" value="1"/>
</dbReference>
<dbReference type="OrthoDB" id="66881at2759"/>
<evidence type="ECO:0000256" key="7">
    <source>
        <dbReference type="SAM" id="MobiDB-lite"/>
    </source>
</evidence>
<keyword evidence="3 6" id="KW-0274">FAD</keyword>
<dbReference type="EMBL" id="JAEHOD010000002">
    <property type="protein sequence ID" value="KAG2454395.1"/>
    <property type="molecule type" value="Genomic_DNA"/>
</dbReference>
<dbReference type="GO" id="GO:0050661">
    <property type="term" value="F:NADP binding"/>
    <property type="evidence" value="ECO:0007669"/>
    <property type="project" value="InterPro"/>
</dbReference>
<dbReference type="PANTHER" id="PTHR43539">
    <property type="entry name" value="FLAVIN-BINDING MONOOXYGENASE-LIKE PROTEIN (AFU_ORTHOLOGUE AFUA_4G09220)"/>
    <property type="match status" value="1"/>
</dbReference>
<comment type="cofactor">
    <cofactor evidence="6">
        <name>FAD</name>
        <dbReference type="ChEBI" id="CHEBI:57692"/>
    </cofactor>
</comment>
<evidence type="ECO:0000256" key="2">
    <source>
        <dbReference type="ARBA" id="ARBA00022630"/>
    </source>
</evidence>
<accession>A0A835WY08</accession>